<dbReference type="EMBL" id="CAJVPJ010001344">
    <property type="protein sequence ID" value="CAG8587369.1"/>
    <property type="molecule type" value="Genomic_DNA"/>
</dbReference>
<dbReference type="InterPro" id="IPR011009">
    <property type="entry name" value="Kinase-like_dom_sf"/>
</dbReference>
<gene>
    <name evidence="2" type="ORF">POCULU_LOCUS6793</name>
</gene>
<dbReference type="GO" id="GO:0004674">
    <property type="term" value="F:protein serine/threonine kinase activity"/>
    <property type="evidence" value="ECO:0007669"/>
    <property type="project" value="TreeGrafter"/>
</dbReference>
<dbReference type="AlphaFoldDB" id="A0A9N9G7Z0"/>
<name>A0A9N9G7Z0_9GLOM</name>
<reference evidence="2" key="1">
    <citation type="submission" date="2021-06" db="EMBL/GenBank/DDBJ databases">
        <authorList>
            <person name="Kallberg Y."/>
            <person name="Tangrot J."/>
            <person name="Rosling A."/>
        </authorList>
    </citation>
    <scope>NUCLEOTIDE SEQUENCE</scope>
    <source>
        <strain evidence="2">IA702</strain>
    </source>
</reference>
<dbReference type="InterPro" id="IPR051681">
    <property type="entry name" value="Ser/Thr_Kinases-Pseudokinases"/>
</dbReference>
<dbReference type="InterPro" id="IPR001245">
    <property type="entry name" value="Ser-Thr/Tyr_kinase_cat_dom"/>
</dbReference>
<organism evidence="2 3">
    <name type="scientific">Paraglomus occultum</name>
    <dbReference type="NCBI Taxonomy" id="144539"/>
    <lineage>
        <taxon>Eukaryota</taxon>
        <taxon>Fungi</taxon>
        <taxon>Fungi incertae sedis</taxon>
        <taxon>Mucoromycota</taxon>
        <taxon>Glomeromycotina</taxon>
        <taxon>Glomeromycetes</taxon>
        <taxon>Paraglomerales</taxon>
        <taxon>Paraglomeraceae</taxon>
        <taxon>Paraglomus</taxon>
    </lineage>
</organism>
<evidence type="ECO:0000313" key="3">
    <source>
        <dbReference type="Proteomes" id="UP000789572"/>
    </source>
</evidence>
<evidence type="ECO:0000313" key="2">
    <source>
        <dbReference type="EMBL" id="CAG8587369.1"/>
    </source>
</evidence>
<dbReference type="PANTHER" id="PTHR44329">
    <property type="entry name" value="SERINE/THREONINE-PROTEIN KINASE TNNI3K-RELATED"/>
    <property type="match status" value="1"/>
</dbReference>
<sequence>MSQQAYQQQESVQQRYRRILNRATSTTDRAFYWDGLYYQDLQPAQLPQQYHSSLNSSQSPTDVQTFGSLPTYSISQSQPYMDDSNLAVYEELVTGFIHQQNDAPSTWPSLTTHPQQRQSHVIRRQQQGKPDISDFNILLKSGVAKITDFGLSGQMMSSSSGEGTAAYRDPLSFRNQSYKRGKKSDIFSLGVLFWEISSGQIPCKNWTSIVIAECRKQGYRDPPLPETPEAFVQLYSACWSENPEERPSCKEIHKQLKLLLDDEDQHLLLPGKY</sequence>
<protein>
    <submittedName>
        <fullName evidence="2">1799_t:CDS:1</fullName>
    </submittedName>
</protein>
<dbReference type="PROSITE" id="PS50011">
    <property type="entry name" value="PROTEIN_KINASE_DOM"/>
    <property type="match status" value="1"/>
</dbReference>
<dbReference type="InterPro" id="IPR000719">
    <property type="entry name" value="Prot_kinase_dom"/>
</dbReference>
<accession>A0A9N9G7Z0</accession>
<proteinExistence type="predicted"/>
<dbReference type="Proteomes" id="UP000789572">
    <property type="component" value="Unassembled WGS sequence"/>
</dbReference>
<dbReference type="SUPFAM" id="SSF56112">
    <property type="entry name" value="Protein kinase-like (PK-like)"/>
    <property type="match status" value="1"/>
</dbReference>
<keyword evidence="3" id="KW-1185">Reference proteome</keyword>
<dbReference type="Pfam" id="PF07714">
    <property type="entry name" value="PK_Tyr_Ser-Thr"/>
    <property type="match status" value="1"/>
</dbReference>
<comment type="caution">
    <text evidence="2">The sequence shown here is derived from an EMBL/GenBank/DDBJ whole genome shotgun (WGS) entry which is preliminary data.</text>
</comment>
<feature type="domain" description="Protein kinase" evidence="1">
    <location>
        <begin position="1"/>
        <end position="269"/>
    </location>
</feature>
<dbReference type="OrthoDB" id="4062651at2759"/>
<dbReference type="Gene3D" id="1.10.510.10">
    <property type="entry name" value="Transferase(Phosphotransferase) domain 1"/>
    <property type="match status" value="1"/>
</dbReference>
<dbReference type="GO" id="GO:0005524">
    <property type="term" value="F:ATP binding"/>
    <property type="evidence" value="ECO:0007669"/>
    <property type="project" value="InterPro"/>
</dbReference>
<evidence type="ECO:0000259" key="1">
    <source>
        <dbReference type="PROSITE" id="PS50011"/>
    </source>
</evidence>